<organism evidence="2">
    <name type="scientific">Salinispora arenicola (strain CNS-205)</name>
    <dbReference type="NCBI Taxonomy" id="391037"/>
    <lineage>
        <taxon>Bacteria</taxon>
        <taxon>Bacillati</taxon>
        <taxon>Actinomycetota</taxon>
        <taxon>Actinomycetes</taxon>
        <taxon>Micromonosporales</taxon>
        <taxon>Micromonosporaceae</taxon>
        <taxon>Salinispora</taxon>
    </lineage>
</organism>
<sequence length="204" mass="21418">MWPSASRRTNPPVRPDVSPTVTSGATSAIGWRNASRASTWTRTIPKEASEGRATARATVGPPRVTGADAHRDQECSQRCCGSQGAGGHDGQGVIKSKKAQGGEDLAINQHPGQAIRGHVLATHHHHPDSDDVDRMPYGAKPYSRAGGVAELVTGRLDGVLLTMPCWQAGRRSHGPAGRPQDSGVLTRPSASLAGRISAVHSPRP</sequence>
<protein>
    <submittedName>
        <fullName evidence="2">Uncharacterized protein</fullName>
    </submittedName>
</protein>
<dbReference type="EMBL" id="CP000850">
    <property type="protein sequence ID" value="ABV97573.1"/>
    <property type="molecule type" value="Genomic_DNA"/>
</dbReference>
<gene>
    <name evidence="2" type="ordered locus">Sare_1686</name>
</gene>
<dbReference type="HOGENOM" id="CLU_1342445_0_0_11"/>
<reference evidence="2" key="1">
    <citation type="submission" date="2007-10" db="EMBL/GenBank/DDBJ databases">
        <title>Complete sequence of Salinispora arenicola CNS-205.</title>
        <authorList>
            <consortium name="US DOE Joint Genome Institute"/>
            <person name="Copeland A."/>
            <person name="Lucas S."/>
            <person name="Lapidus A."/>
            <person name="Barry K."/>
            <person name="Glavina del Rio T."/>
            <person name="Dalin E."/>
            <person name="Tice H."/>
            <person name="Pitluck S."/>
            <person name="Foster B."/>
            <person name="Schmutz J."/>
            <person name="Larimer F."/>
            <person name="Land M."/>
            <person name="Hauser L."/>
            <person name="Kyrpides N."/>
            <person name="Ivanova N."/>
            <person name="Jensen P.R."/>
            <person name="Moore B.S."/>
            <person name="Penn K."/>
            <person name="Jenkins C."/>
            <person name="Udwary D."/>
            <person name="Xiang L."/>
            <person name="Gontang E."/>
            <person name="Richardson P."/>
        </authorList>
    </citation>
    <scope>NUCLEOTIDE SEQUENCE [LARGE SCALE GENOMIC DNA]</scope>
    <source>
        <strain evidence="2">CNS-205</strain>
    </source>
</reference>
<feature type="region of interest" description="Disordered" evidence="1">
    <location>
        <begin position="1"/>
        <end position="28"/>
    </location>
</feature>
<accession>A8LWQ3</accession>
<dbReference type="AlphaFoldDB" id="A8LWQ3"/>
<name>A8LWQ3_SALAI</name>
<feature type="region of interest" description="Disordered" evidence="1">
    <location>
        <begin position="170"/>
        <end position="204"/>
    </location>
</feature>
<evidence type="ECO:0000313" key="2">
    <source>
        <dbReference type="EMBL" id="ABV97573.1"/>
    </source>
</evidence>
<evidence type="ECO:0000256" key="1">
    <source>
        <dbReference type="SAM" id="MobiDB-lite"/>
    </source>
</evidence>
<proteinExistence type="predicted"/>
<dbReference type="KEGG" id="saq:Sare_1686"/>
<feature type="region of interest" description="Disordered" evidence="1">
    <location>
        <begin position="44"/>
        <end position="99"/>
    </location>
</feature>
<dbReference type="STRING" id="391037.Sare_1686"/>